<sequence>MIRAFLLDWMMIRSRAGLMAGMMTLICLWLTFQMRAFPGTYAAAIFMAYPMIAVSLGSYDEARGWSAVRLTLPVSRRDVVAGRYLLMGALALEGVAVAGAVTAAVLAADAVWRAAARDSFLPPELTAVGMPQATAVAACLTLLVTSVMTGIVTPLNFRFGATKVTMILPYVLLLGVLGGFALLGDAGAGILAALPGLFDWLATASGALTACGVLLVATAAVMAVSAACSMAVYDRRQM</sequence>
<keyword evidence="1" id="KW-0472">Membrane</keyword>
<feature type="transmembrane region" description="Helical" evidence="1">
    <location>
        <begin position="84"/>
        <end position="112"/>
    </location>
</feature>
<feature type="transmembrane region" description="Helical" evidence="1">
    <location>
        <begin position="38"/>
        <end position="59"/>
    </location>
</feature>
<accession>A0ABS6W8T0</accession>
<gene>
    <name evidence="2" type="ORF">KIH73_05555</name>
</gene>
<reference evidence="2 3" key="1">
    <citation type="submission" date="2021-05" db="EMBL/GenBank/DDBJ databases">
        <title>Phylogenetic classification of ten novel species belonging to the genus Bifidobacterium comprising B. colchicus sp. nov., B. abeli sp. nov., B. bicoloris sp. nov., B. guerezis sp. nov., B. rosaliae sp. nov., B. santillanensis sp. nov., B. argentati sp. nov., B. amazzoni sp. nov., B. pluviali sp. nov., and B. pinnaculum sp. nov.</title>
        <authorList>
            <person name="Lugli G.A."/>
            <person name="Ruiz Garcia L."/>
            <person name="Margolles A."/>
            <person name="Ventura M."/>
        </authorList>
    </citation>
    <scope>NUCLEOTIDE SEQUENCE [LARGE SCALE GENOMIC DNA]</scope>
    <source>
        <strain evidence="2 3">6T3</strain>
    </source>
</reference>
<keyword evidence="3" id="KW-1185">Reference proteome</keyword>
<evidence type="ECO:0000313" key="2">
    <source>
        <dbReference type="EMBL" id="MBW3082842.1"/>
    </source>
</evidence>
<feature type="transmembrane region" description="Helical" evidence="1">
    <location>
        <begin position="132"/>
        <end position="155"/>
    </location>
</feature>
<keyword evidence="1" id="KW-0812">Transmembrane</keyword>
<feature type="transmembrane region" description="Helical" evidence="1">
    <location>
        <begin position="167"/>
        <end position="194"/>
    </location>
</feature>
<name>A0ABS6W8T0_9BIFI</name>
<feature type="transmembrane region" description="Helical" evidence="1">
    <location>
        <begin position="200"/>
        <end position="233"/>
    </location>
</feature>
<comment type="caution">
    <text evidence="2">The sequence shown here is derived from an EMBL/GenBank/DDBJ whole genome shotgun (WGS) entry which is preliminary data.</text>
</comment>
<evidence type="ECO:0000256" key="1">
    <source>
        <dbReference type="SAM" id="Phobius"/>
    </source>
</evidence>
<keyword evidence="1" id="KW-1133">Transmembrane helix</keyword>
<proteinExistence type="predicted"/>
<dbReference type="RefSeq" id="WP_219081399.1">
    <property type="nucleotide sequence ID" value="NZ_JAHBBD010000010.1"/>
</dbReference>
<protein>
    <submittedName>
        <fullName evidence="2">ABC-2 transporter permease</fullName>
    </submittedName>
</protein>
<feature type="transmembrane region" description="Helical" evidence="1">
    <location>
        <begin position="12"/>
        <end position="32"/>
    </location>
</feature>
<dbReference type="InterPro" id="IPR025699">
    <property type="entry name" value="ABC2_memb-like"/>
</dbReference>
<organism evidence="2 3">
    <name type="scientific">Bifidobacterium phasiani</name>
    <dbReference type="NCBI Taxonomy" id="2834431"/>
    <lineage>
        <taxon>Bacteria</taxon>
        <taxon>Bacillati</taxon>
        <taxon>Actinomycetota</taxon>
        <taxon>Actinomycetes</taxon>
        <taxon>Bifidobacteriales</taxon>
        <taxon>Bifidobacteriaceae</taxon>
        <taxon>Bifidobacterium</taxon>
    </lineage>
</organism>
<dbReference type="EMBL" id="JAHBBD010000010">
    <property type="protein sequence ID" value="MBW3082842.1"/>
    <property type="molecule type" value="Genomic_DNA"/>
</dbReference>
<dbReference type="Pfam" id="PF13346">
    <property type="entry name" value="ABC2_membrane_5"/>
    <property type="match status" value="1"/>
</dbReference>
<dbReference type="Proteomes" id="UP000812844">
    <property type="component" value="Unassembled WGS sequence"/>
</dbReference>
<evidence type="ECO:0000313" key="3">
    <source>
        <dbReference type="Proteomes" id="UP000812844"/>
    </source>
</evidence>